<dbReference type="CDD" id="cd02440">
    <property type="entry name" value="AdoMet_MTases"/>
    <property type="match status" value="1"/>
</dbReference>
<dbReference type="InterPro" id="IPR029063">
    <property type="entry name" value="SAM-dependent_MTases_sf"/>
</dbReference>
<evidence type="ECO:0000256" key="2">
    <source>
        <dbReference type="SAM" id="MobiDB-lite"/>
    </source>
</evidence>
<dbReference type="Gene3D" id="3.40.50.150">
    <property type="entry name" value="Vaccinia Virus protein VP39"/>
    <property type="match status" value="1"/>
</dbReference>
<proteinExistence type="predicted"/>
<dbReference type="SUPFAM" id="SSF53335">
    <property type="entry name" value="S-adenosyl-L-methionine-dependent methyltransferases"/>
    <property type="match status" value="1"/>
</dbReference>
<evidence type="ECO:0008006" key="5">
    <source>
        <dbReference type="Google" id="ProtNLM"/>
    </source>
</evidence>
<dbReference type="SUPFAM" id="SSF102588">
    <property type="entry name" value="LmbE-like"/>
    <property type="match status" value="1"/>
</dbReference>
<dbReference type="Proteomes" id="UP001500642">
    <property type="component" value="Unassembled WGS sequence"/>
</dbReference>
<comment type="caution">
    <text evidence="3">The sequence shown here is derived from an EMBL/GenBank/DDBJ whole genome shotgun (WGS) entry which is preliminary data.</text>
</comment>
<dbReference type="Pfam" id="PF05401">
    <property type="entry name" value="NodS"/>
    <property type="match status" value="1"/>
</dbReference>
<gene>
    <name evidence="3" type="ORF">GCM10023167_17780</name>
</gene>
<evidence type="ECO:0000256" key="1">
    <source>
        <dbReference type="ARBA" id="ARBA00022833"/>
    </source>
</evidence>
<evidence type="ECO:0000313" key="4">
    <source>
        <dbReference type="Proteomes" id="UP001500642"/>
    </source>
</evidence>
<keyword evidence="4" id="KW-1185">Reference proteome</keyword>
<reference evidence="4" key="1">
    <citation type="journal article" date="2019" name="Int. J. Syst. Evol. Microbiol.">
        <title>The Global Catalogue of Microorganisms (GCM) 10K type strain sequencing project: providing services to taxonomists for standard genome sequencing and annotation.</title>
        <authorList>
            <consortium name="The Broad Institute Genomics Platform"/>
            <consortium name="The Broad Institute Genome Sequencing Center for Infectious Disease"/>
            <person name="Wu L."/>
            <person name="Ma J."/>
        </authorList>
    </citation>
    <scope>NUCLEOTIDE SEQUENCE [LARGE SCALE GENOMIC DNA]</scope>
    <source>
        <strain evidence="4">JCM 17808</strain>
    </source>
</reference>
<evidence type="ECO:0000313" key="3">
    <source>
        <dbReference type="EMBL" id="GAA4390883.1"/>
    </source>
</evidence>
<dbReference type="Pfam" id="PF02585">
    <property type="entry name" value="PIG-L"/>
    <property type="match status" value="1"/>
</dbReference>
<feature type="region of interest" description="Disordered" evidence="2">
    <location>
        <begin position="1"/>
        <end position="20"/>
    </location>
</feature>
<dbReference type="InterPro" id="IPR003737">
    <property type="entry name" value="GlcNAc_PI_deacetylase-related"/>
</dbReference>
<protein>
    <recommendedName>
        <fullName evidence="5">N-acetylglucosaminyl deacetylase, LmbE family</fullName>
    </recommendedName>
</protein>
<accession>A0ABP8JHC7</accession>
<sequence>MTEADHPTAFSGRDAPTTSAGDLAAFEAGVPHWAGERDRHGRWAPVDMPALVVVAPHPDDEVVGAGALLGAAVRAGVPVTVVAVTDGEGSHPAAAIDPEELARIRTRESEAALAEFDRLAPAGGSGAGIRRIRLGLPDGHVAGGEDQAVDGIAAVLEQQPAGTWLAAPLCVDGHPDHDASGRAARRAAARFPSVRVVEFPVWLWQHSLPGAHLEVEWDAARAIDVDDELFTARERAVAAFRSQISLEHGVPVDRTGDDPETAVVLPPQVRERMLRRRQIVFPHPGGGFAALYAHGEDPWNLADRWYEERKYALTLAILPRRTFRRTYEPGCSIGVLTAQLAQRCEQLIGTDIIPQAIESARRRVPADHVDLRVAGIDDWPEGRFDLIVLSELAYYLADAEFEHALARAAESLEEGGVLVAVHWRHPIPGAYRDAEAIHTALAAQPGWVRHASYRDADVLIETFGPPGPSVASAEFLDAEG</sequence>
<dbReference type="RefSeq" id="WP_247618507.1">
    <property type="nucleotide sequence ID" value="NZ_BAABGL010000011.1"/>
</dbReference>
<dbReference type="PANTHER" id="PTHR12993">
    <property type="entry name" value="N-ACETYLGLUCOSAMINYL-PHOSPHATIDYLINOSITOL DE-N-ACETYLASE-RELATED"/>
    <property type="match status" value="1"/>
</dbReference>
<dbReference type="InterPro" id="IPR008715">
    <property type="entry name" value="SAM-MeTfrase_NodS-like"/>
</dbReference>
<dbReference type="EMBL" id="BAABGL010000011">
    <property type="protein sequence ID" value="GAA4390883.1"/>
    <property type="molecule type" value="Genomic_DNA"/>
</dbReference>
<keyword evidence="1" id="KW-0862">Zinc</keyword>
<dbReference type="InterPro" id="IPR024078">
    <property type="entry name" value="LmbE-like_dom_sf"/>
</dbReference>
<name>A0ABP8JHC7_9MICO</name>
<dbReference type="Gene3D" id="3.40.50.10320">
    <property type="entry name" value="LmbE-like"/>
    <property type="match status" value="1"/>
</dbReference>
<dbReference type="PANTHER" id="PTHR12993:SF29">
    <property type="entry name" value="BLR3841 PROTEIN"/>
    <property type="match status" value="1"/>
</dbReference>
<organism evidence="3 4">
    <name type="scientific">Brevibacterium pityocampae</name>
    <dbReference type="NCBI Taxonomy" id="506594"/>
    <lineage>
        <taxon>Bacteria</taxon>
        <taxon>Bacillati</taxon>
        <taxon>Actinomycetota</taxon>
        <taxon>Actinomycetes</taxon>
        <taxon>Micrococcales</taxon>
        <taxon>Brevibacteriaceae</taxon>
        <taxon>Brevibacterium</taxon>
    </lineage>
</organism>